<keyword evidence="2" id="KW-1185">Reference proteome</keyword>
<evidence type="ECO:0000313" key="2">
    <source>
        <dbReference type="Proteomes" id="UP000473325"/>
    </source>
</evidence>
<evidence type="ECO:0000313" key="1">
    <source>
        <dbReference type="EMBL" id="MXG88694.1"/>
    </source>
</evidence>
<sequence length="185" mass="20347">MSISHLLLTTAALAAVVTPGSVTITDPAGDVSPAGSTKLDIRRVTVKNTPTKVVVQVAFPGVGERYDFPTGNVSVWLDTDPGRRGAEFGHFMEFWSDYRFAPVQGWREQATDDGCEGEVRSDKGNRLRWFRFTVQKTAGCVTSDAVRVAVSTMNTGDLEPYVEYAPPVRDHLGAEHQWTDWVTVD</sequence>
<gene>
    <name evidence="1" type="ORF">GRQ65_03925</name>
</gene>
<dbReference type="EMBL" id="WUEK01000002">
    <property type="protein sequence ID" value="MXG88694.1"/>
    <property type="molecule type" value="Genomic_DNA"/>
</dbReference>
<dbReference type="Proteomes" id="UP000473325">
    <property type="component" value="Unassembled WGS sequence"/>
</dbReference>
<dbReference type="RefSeq" id="WP_160875353.1">
    <property type="nucleotide sequence ID" value="NZ_WUEK01000002.1"/>
</dbReference>
<reference evidence="1 2" key="1">
    <citation type="submission" date="2019-12" db="EMBL/GenBank/DDBJ databases">
        <authorList>
            <person name="Kun Z."/>
        </authorList>
    </citation>
    <scope>NUCLEOTIDE SEQUENCE [LARGE SCALE GENOMIC DNA]</scope>
    <source>
        <strain evidence="1 2">YIM 123512</strain>
    </source>
</reference>
<comment type="caution">
    <text evidence="1">The sequence shown here is derived from an EMBL/GenBank/DDBJ whole genome shotgun (WGS) entry which is preliminary data.</text>
</comment>
<organism evidence="1 2">
    <name type="scientific">Nocardioides flavescens</name>
    <dbReference type="NCBI Taxonomy" id="2691959"/>
    <lineage>
        <taxon>Bacteria</taxon>
        <taxon>Bacillati</taxon>
        <taxon>Actinomycetota</taxon>
        <taxon>Actinomycetes</taxon>
        <taxon>Propionibacteriales</taxon>
        <taxon>Nocardioidaceae</taxon>
        <taxon>Nocardioides</taxon>
    </lineage>
</organism>
<proteinExistence type="predicted"/>
<accession>A0A6L7F183</accession>
<name>A0A6L7F183_9ACTN</name>
<dbReference type="AlphaFoldDB" id="A0A6L7F183"/>
<protein>
    <submittedName>
        <fullName evidence="1">Uncharacterized protein</fullName>
    </submittedName>
</protein>